<proteinExistence type="predicted"/>
<dbReference type="Gene3D" id="3.40.50.720">
    <property type="entry name" value="NAD(P)-binding Rossmann-like Domain"/>
    <property type="match status" value="1"/>
</dbReference>
<dbReference type="GO" id="GO:0016491">
    <property type="term" value="F:oxidoreductase activity"/>
    <property type="evidence" value="ECO:0007669"/>
    <property type="project" value="UniProtKB-KW"/>
</dbReference>
<gene>
    <name evidence="2" type="ORF">PENTCL1PPCAC_12622</name>
</gene>
<keyword evidence="3" id="KW-1185">Reference proteome</keyword>
<dbReference type="PRINTS" id="PR00081">
    <property type="entry name" value="GDHRDH"/>
</dbReference>
<dbReference type="PRINTS" id="PR00080">
    <property type="entry name" value="SDRFAMILY"/>
</dbReference>
<evidence type="ECO:0008006" key="4">
    <source>
        <dbReference type="Google" id="ProtNLM"/>
    </source>
</evidence>
<protein>
    <recommendedName>
        <fullName evidence="4">Dehydrogenase</fullName>
    </recommendedName>
</protein>
<reference evidence="2" key="1">
    <citation type="submission" date="2023-10" db="EMBL/GenBank/DDBJ databases">
        <title>Genome assembly of Pristionchus species.</title>
        <authorList>
            <person name="Yoshida K."/>
            <person name="Sommer R.J."/>
        </authorList>
    </citation>
    <scope>NUCLEOTIDE SEQUENCE</scope>
    <source>
        <strain evidence="2">RS0144</strain>
    </source>
</reference>
<dbReference type="PANTHER" id="PTHR44115">
    <property type="entry name" value="PROTEIN CBG09704"/>
    <property type="match status" value="1"/>
</dbReference>
<dbReference type="Pfam" id="PF00106">
    <property type="entry name" value="adh_short"/>
    <property type="match status" value="1"/>
</dbReference>
<sequence>CIQAGAKQDDILELIGEITDESFNEKLISSTVQKWGQLDVLVNNAGGSSIAHTGKGILDIPLIEFDQTIDLNIKQVLRLSKLAVPHLEKTKGAIVNVSSIASSLKQSVWPYYSAAKSALDQITVQMAGSLIKKGI</sequence>
<feature type="non-terminal residue" evidence="2">
    <location>
        <position position="1"/>
    </location>
</feature>
<dbReference type="AlphaFoldDB" id="A0AAV5T4D9"/>
<evidence type="ECO:0000313" key="3">
    <source>
        <dbReference type="Proteomes" id="UP001432027"/>
    </source>
</evidence>
<dbReference type="InterPro" id="IPR002347">
    <property type="entry name" value="SDR_fam"/>
</dbReference>
<dbReference type="InterPro" id="IPR036291">
    <property type="entry name" value="NAD(P)-bd_dom_sf"/>
</dbReference>
<evidence type="ECO:0000313" key="2">
    <source>
        <dbReference type="EMBL" id="GMS90447.1"/>
    </source>
</evidence>
<dbReference type="PROSITE" id="PS00061">
    <property type="entry name" value="ADH_SHORT"/>
    <property type="match status" value="1"/>
</dbReference>
<dbReference type="SUPFAM" id="SSF51735">
    <property type="entry name" value="NAD(P)-binding Rossmann-fold domains"/>
    <property type="match status" value="1"/>
</dbReference>
<accession>A0AAV5T4D9</accession>
<feature type="non-terminal residue" evidence="2">
    <location>
        <position position="135"/>
    </location>
</feature>
<organism evidence="2 3">
    <name type="scientific">Pristionchus entomophagus</name>
    <dbReference type="NCBI Taxonomy" id="358040"/>
    <lineage>
        <taxon>Eukaryota</taxon>
        <taxon>Metazoa</taxon>
        <taxon>Ecdysozoa</taxon>
        <taxon>Nematoda</taxon>
        <taxon>Chromadorea</taxon>
        <taxon>Rhabditida</taxon>
        <taxon>Rhabditina</taxon>
        <taxon>Diplogasteromorpha</taxon>
        <taxon>Diplogasteroidea</taxon>
        <taxon>Neodiplogasteridae</taxon>
        <taxon>Pristionchus</taxon>
    </lineage>
</organism>
<dbReference type="PANTHER" id="PTHR44115:SF4">
    <property type="entry name" value="OXIDOREDUCTASE"/>
    <property type="match status" value="1"/>
</dbReference>
<dbReference type="InterPro" id="IPR020904">
    <property type="entry name" value="Sc_DH/Rdtase_CS"/>
</dbReference>
<dbReference type="Proteomes" id="UP001432027">
    <property type="component" value="Unassembled WGS sequence"/>
</dbReference>
<dbReference type="EMBL" id="BTSX01000003">
    <property type="protein sequence ID" value="GMS90447.1"/>
    <property type="molecule type" value="Genomic_DNA"/>
</dbReference>
<comment type="caution">
    <text evidence="2">The sequence shown here is derived from an EMBL/GenBank/DDBJ whole genome shotgun (WGS) entry which is preliminary data.</text>
</comment>
<name>A0AAV5T4D9_9BILA</name>
<evidence type="ECO:0000256" key="1">
    <source>
        <dbReference type="ARBA" id="ARBA00023002"/>
    </source>
</evidence>
<keyword evidence="1" id="KW-0560">Oxidoreductase</keyword>